<dbReference type="PROSITE" id="PS50850">
    <property type="entry name" value="MFS"/>
    <property type="match status" value="1"/>
</dbReference>
<dbReference type="Proteomes" id="UP000294933">
    <property type="component" value="Unassembled WGS sequence"/>
</dbReference>
<feature type="transmembrane region" description="Helical" evidence="8">
    <location>
        <begin position="124"/>
        <end position="142"/>
    </location>
</feature>
<evidence type="ECO:0000256" key="6">
    <source>
        <dbReference type="ARBA" id="ARBA00023136"/>
    </source>
</evidence>
<feature type="transmembrane region" description="Helical" evidence="8">
    <location>
        <begin position="148"/>
        <end position="173"/>
    </location>
</feature>
<dbReference type="InterPro" id="IPR051788">
    <property type="entry name" value="MFS_Transporter"/>
</dbReference>
<organism evidence="10 11">
    <name type="scientific">Rickenella mellea</name>
    <dbReference type="NCBI Taxonomy" id="50990"/>
    <lineage>
        <taxon>Eukaryota</taxon>
        <taxon>Fungi</taxon>
        <taxon>Dikarya</taxon>
        <taxon>Basidiomycota</taxon>
        <taxon>Agaricomycotina</taxon>
        <taxon>Agaricomycetes</taxon>
        <taxon>Hymenochaetales</taxon>
        <taxon>Rickenellaceae</taxon>
        <taxon>Rickenella</taxon>
    </lineage>
</organism>
<evidence type="ECO:0000256" key="7">
    <source>
        <dbReference type="SAM" id="MobiDB-lite"/>
    </source>
</evidence>
<evidence type="ECO:0000259" key="9">
    <source>
        <dbReference type="PROSITE" id="PS50850"/>
    </source>
</evidence>
<feature type="transmembrane region" description="Helical" evidence="8">
    <location>
        <begin position="185"/>
        <end position="205"/>
    </location>
</feature>
<feature type="transmembrane region" description="Helical" evidence="8">
    <location>
        <begin position="273"/>
        <end position="298"/>
    </location>
</feature>
<dbReference type="FunFam" id="1.20.1250.20:FF:000286">
    <property type="entry name" value="MFS efflux transporter"/>
    <property type="match status" value="1"/>
</dbReference>
<keyword evidence="4 8" id="KW-0812">Transmembrane</keyword>
<name>A0A4Y7Q650_9AGAM</name>
<dbReference type="GO" id="GO:0012505">
    <property type="term" value="C:endomembrane system"/>
    <property type="evidence" value="ECO:0007669"/>
    <property type="project" value="UniProtKB-SubCell"/>
</dbReference>
<gene>
    <name evidence="10" type="ORF">BD410DRAFT_198541</name>
</gene>
<evidence type="ECO:0000256" key="4">
    <source>
        <dbReference type="ARBA" id="ARBA00022692"/>
    </source>
</evidence>
<dbReference type="Pfam" id="PF07690">
    <property type="entry name" value="MFS_1"/>
    <property type="match status" value="1"/>
</dbReference>
<dbReference type="PANTHER" id="PTHR23514:SF3">
    <property type="entry name" value="BYPASS OF STOP CODON PROTEIN 6"/>
    <property type="match status" value="1"/>
</dbReference>
<proteinExistence type="inferred from homology"/>
<evidence type="ECO:0000256" key="8">
    <source>
        <dbReference type="SAM" id="Phobius"/>
    </source>
</evidence>
<evidence type="ECO:0000256" key="1">
    <source>
        <dbReference type="ARBA" id="ARBA00004127"/>
    </source>
</evidence>
<dbReference type="OrthoDB" id="413079at2759"/>
<comment type="similarity">
    <text evidence="2">Belongs to the major facilitator superfamily.</text>
</comment>
<evidence type="ECO:0000313" key="10">
    <source>
        <dbReference type="EMBL" id="TDL22801.1"/>
    </source>
</evidence>
<dbReference type="InterPro" id="IPR011701">
    <property type="entry name" value="MFS"/>
</dbReference>
<dbReference type="PANTHER" id="PTHR23514">
    <property type="entry name" value="BYPASS OF STOP CODON PROTEIN 6"/>
    <property type="match status" value="1"/>
</dbReference>
<evidence type="ECO:0000256" key="5">
    <source>
        <dbReference type="ARBA" id="ARBA00022989"/>
    </source>
</evidence>
<dbReference type="InterPro" id="IPR020846">
    <property type="entry name" value="MFS_dom"/>
</dbReference>
<feature type="transmembrane region" description="Helical" evidence="8">
    <location>
        <begin position="363"/>
        <end position="380"/>
    </location>
</feature>
<feature type="transmembrane region" description="Helical" evidence="8">
    <location>
        <begin position="310"/>
        <end position="329"/>
    </location>
</feature>
<dbReference type="Gene3D" id="1.20.1250.20">
    <property type="entry name" value="MFS general substrate transporter like domains"/>
    <property type="match status" value="1"/>
</dbReference>
<keyword evidence="5 8" id="KW-1133">Transmembrane helix</keyword>
<dbReference type="GO" id="GO:0016020">
    <property type="term" value="C:membrane"/>
    <property type="evidence" value="ECO:0007669"/>
    <property type="project" value="TreeGrafter"/>
</dbReference>
<feature type="transmembrane region" description="Helical" evidence="8">
    <location>
        <begin position="338"/>
        <end position="357"/>
    </location>
</feature>
<sequence length="453" mass="48705">MSLDMSGPSERNLAALDTGPRHDNAASIELRTLSAEHLQLPANTQAPPAASTISQRNARIQFYALCYCLFLAGFNDGTTGPLLPRIQQNYDVGYTVVSLLFIMVCIGFVLGAVTNVQMTDKLGFGKVIVLGSLAQTIAYAISSPPPPFPVLCLAYLINGWGLALQDALANGYVAGLKVNASEKMGIMHAIYGFGALCSPFLATQFDRMPRWSFHYIVTCGLSLVNTISLAAVFKGRSQEECLRDVGETCTGNEGPAANAQDSKYRQILRQRTVHLLALFALLYVGVEVTIGGWTVTFLMTYRGGGGSSGYVSSGFFGGLTLGRVALLWLNKRIGERRAILAYGFFAICLQLMVWLIPSLIGDAIAVSFIGLLLGPMYPILMNQAAAILPPWLLTACIGWIAGIGTVGSALVPFMTGALSSHFGIRSVQPFLVVAMCCMLAVWSIILRIKPRLD</sequence>
<feature type="transmembrane region" description="Helical" evidence="8">
    <location>
        <begin position="62"/>
        <end position="80"/>
    </location>
</feature>
<feature type="domain" description="Major facilitator superfamily (MFS) profile" evidence="9">
    <location>
        <begin position="61"/>
        <end position="452"/>
    </location>
</feature>
<keyword evidence="6 8" id="KW-0472">Membrane</keyword>
<comment type="subcellular location">
    <subcellularLocation>
        <location evidence="1">Endomembrane system</location>
        <topology evidence="1">Multi-pass membrane protein</topology>
    </subcellularLocation>
</comment>
<dbReference type="STRING" id="50990.A0A4Y7Q650"/>
<dbReference type="SUPFAM" id="SSF103473">
    <property type="entry name" value="MFS general substrate transporter"/>
    <property type="match status" value="1"/>
</dbReference>
<dbReference type="InterPro" id="IPR036259">
    <property type="entry name" value="MFS_trans_sf"/>
</dbReference>
<feature type="transmembrane region" description="Helical" evidence="8">
    <location>
        <begin position="92"/>
        <end position="112"/>
    </location>
</feature>
<accession>A0A4Y7Q650</accession>
<feature type="region of interest" description="Disordered" evidence="7">
    <location>
        <begin position="1"/>
        <end position="20"/>
    </location>
</feature>
<dbReference type="EMBL" id="ML170173">
    <property type="protein sequence ID" value="TDL22801.1"/>
    <property type="molecule type" value="Genomic_DNA"/>
</dbReference>
<evidence type="ECO:0000256" key="3">
    <source>
        <dbReference type="ARBA" id="ARBA00022448"/>
    </source>
</evidence>
<feature type="transmembrane region" description="Helical" evidence="8">
    <location>
        <begin position="392"/>
        <end position="415"/>
    </location>
</feature>
<evidence type="ECO:0000256" key="2">
    <source>
        <dbReference type="ARBA" id="ARBA00008335"/>
    </source>
</evidence>
<keyword evidence="3" id="KW-0813">Transport</keyword>
<reference evidence="10 11" key="1">
    <citation type="submission" date="2018-06" db="EMBL/GenBank/DDBJ databases">
        <title>A transcriptomic atlas of mushroom development highlights an independent origin of complex multicellularity.</title>
        <authorList>
            <consortium name="DOE Joint Genome Institute"/>
            <person name="Krizsan K."/>
            <person name="Almasi E."/>
            <person name="Merenyi Z."/>
            <person name="Sahu N."/>
            <person name="Viragh M."/>
            <person name="Koszo T."/>
            <person name="Mondo S."/>
            <person name="Kiss B."/>
            <person name="Balint B."/>
            <person name="Kues U."/>
            <person name="Barry K."/>
            <person name="Hegedus J.C."/>
            <person name="Henrissat B."/>
            <person name="Johnson J."/>
            <person name="Lipzen A."/>
            <person name="Ohm R."/>
            <person name="Nagy I."/>
            <person name="Pangilinan J."/>
            <person name="Yan J."/>
            <person name="Xiong Y."/>
            <person name="Grigoriev I.V."/>
            <person name="Hibbett D.S."/>
            <person name="Nagy L.G."/>
        </authorList>
    </citation>
    <scope>NUCLEOTIDE SEQUENCE [LARGE SCALE GENOMIC DNA]</scope>
    <source>
        <strain evidence="10 11">SZMC22713</strain>
    </source>
</reference>
<feature type="transmembrane region" description="Helical" evidence="8">
    <location>
        <begin position="427"/>
        <end position="448"/>
    </location>
</feature>
<dbReference type="VEuPathDB" id="FungiDB:BD410DRAFT_198541"/>
<feature type="transmembrane region" description="Helical" evidence="8">
    <location>
        <begin position="211"/>
        <end position="233"/>
    </location>
</feature>
<evidence type="ECO:0000313" key="11">
    <source>
        <dbReference type="Proteomes" id="UP000294933"/>
    </source>
</evidence>
<protein>
    <submittedName>
        <fullName evidence="10">MFS general substrate transporter</fullName>
    </submittedName>
</protein>
<dbReference type="AlphaFoldDB" id="A0A4Y7Q650"/>
<dbReference type="GO" id="GO:0022857">
    <property type="term" value="F:transmembrane transporter activity"/>
    <property type="evidence" value="ECO:0007669"/>
    <property type="project" value="InterPro"/>
</dbReference>
<keyword evidence="11" id="KW-1185">Reference proteome</keyword>